<reference evidence="4" key="1">
    <citation type="journal article" date="2019" name="Int. J. Syst. Evol. Microbiol.">
        <title>The Global Catalogue of Microorganisms (GCM) 10K type strain sequencing project: providing services to taxonomists for standard genome sequencing and annotation.</title>
        <authorList>
            <consortium name="The Broad Institute Genomics Platform"/>
            <consortium name="The Broad Institute Genome Sequencing Center for Infectious Disease"/>
            <person name="Wu L."/>
            <person name="Ma J."/>
        </authorList>
    </citation>
    <scope>NUCLEOTIDE SEQUENCE [LARGE SCALE GENOMIC DNA]</scope>
    <source>
        <strain evidence="4">NBRC 112416</strain>
    </source>
</reference>
<name>A0ABQ5WCD9_9HYPH</name>
<dbReference type="Proteomes" id="UP001156691">
    <property type="component" value="Unassembled WGS sequence"/>
</dbReference>
<evidence type="ECO:0000313" key="3">
    <source>
        <dbReference type="EMBL" id="GLQ57419.1"/>
    </source>
</evidence>
<sequence>MRNPSFISIVFLVTLLTAPVAAQSRCPQPPADSGNPTAESGREQMLCRHDTLTQTITGFEDKARFDDLAASVQRLNLQRRFDALPPPPRFTFQP</sequence>
<evidence type="ECO:0000256" key="1">
    <source>
        <dbReference type="SAM" id="MobiDB-lite"/>
    </source>
</evidence>
<keyword evidence="4" id="KW-1185">Reference proteome</keyword>
<gene>
    <name evidence="3" type="ORF">GCM10010862_46780</name>
</gene>
<evidence type="ECO:0000313" key="4">
    <source>
        <dbReference type="Proteomes" id="UP001156691"/>
    </source>
</evidence>
<dbReference type="EMBL" id="BSNS01000024">
    <property type="protein sequence ID" value="GLQ57419.1"/>
    <property type="molecule type" value="Genomic_DNA"/>
</dbReference>
<proteinExistence type="predicted"/>
<evidence type="ECO:0000256" key="2">
    <source>
        <dbReference type="SAM" id="SignalP"/>
    </source>
</evidence>
<organism evidence="3 4">
    <name type="scientific">Devosia nitrariae</name>
    <dbReference type="NCBI Taxonomy" id="2071872"/>
    <lineage>
        <taxon>Bacteria</taxon>
        <taxon>Pseudomonadati</taxon>
        <taxon>Pseudomonadota</taxon>
        <taxon>Alphaproteobacteria</taxon>
        <taxon>Hyphomicrobiales</taxon>
        <taxon>Devosiaceae</taxon>
        <taxon>Devosia</taxon>
    </lineage>
</organism>
<feature type="region of interest" description="Disordered" evidence="1">
    <location>
        <begin position="23"/>
        <end position="43"/>
    </location>
</feature>
<keyword evidence="2" id="KW-0732">Signal</keyword>
<comment type="caution">
    <text evidence="3">The sequence shown here is derived from an EMBL/GenBank/DDBJ whole genome shotgun (WGS) entry which is preliminary data.</text>
</comment>
<feature type="signal peptide" evidence="2">
    <location>
        <begin position="1"/>
        <end position="22"/>
    </location>
</feature>
<feature type="chain" id="PRO_5045395314" evidence="2">
    <location>
        <begin position="23"/>
        <end position="94"/>
    </location>
</feature>
<protein>
    <submittedName>
        <fullName evidence="3">Uncharacterized protein</fullName>
    </submittedName>
</protein>
<accession>A0ABQ5WCD9</accession>